<reference evidence="1" key="1">
    <citation type="journal article" date="2020" name="Nature">
        <title>Giant virus diversity and host interactions through global metagenomics.</title>
        <authorList>
            <person name="Schulz F."/>
            <person name="Roux S."/>
            <person name="Paez-Espino D."/>
            <person name="Jungbluth S."/>
            <person name="Walsh D.A."/>
            <person name="Denef V.J."/>
            <person name="McMahon K.D."/>
            <person name="Konstantinidis K.T."/>
            <person name="Eloe-Fadrosh E.A."/>
            <person name="Kyrpides N.C."/>
            <person name="Woyke T."/>
        </authorList>
    </citation>
    <scope>NUCLEOTIDE SEQUENCE</scope>
    <source>
        <strain evidence="1">GVMAG-M-3300018868-6</strain>
    </source>
</reference>
<sequence length="388" mass="44415">MLILKAFAIIVILFLSIKVAIAIKWPFWSKQPVFHYWNTMLWLTPNRVINPAPVSKTSRYYYRNIAFEDIGDSIPETVSAFCELVRTHFIRSKEVDFSPSPANILSHFKYCDRPSNIAYLNTNGTMIGAITGRPMTCYFSETTHDNKVNSTRIPLNYVDFLCVDSKHRKKDVAPKLIYTYYANQQKSNQVCLFKREGETHFIVPLCAYMTHGFSLEKLFYNLRLRKKTFALPPLTSILNINDTSILTQYEHTFKSTFKCLIMPATANITHMLESNVYQMYAVMSEQCGALLSLYVFKDTETTFDGEKSLDCIASFNNTDESTFINGFLNVLATKIRTKVLVIESIAHNGALISAISAVCSQSFHSKTSYYFYNYASHPLHARETFILS</sequence>
<evidence type="ECO:0000313" key="1">
    <source>
        <dbReference type="EMBL" id="QHS95704.1"/>
    </source>
</evidence>
<dbReference type="EMBL" id="MN739255">
    <property type="protein sequence ID" value="QHS95704.1"/>
    <property type="molecule type" value="Genomic_DNA"/>
</dbReference>
<name>A0A6C0BVV4_9ZZZZ</name>
<dbReference type="SUPFAM" id="SSF55729">
    <property type="entry name" value="Acyl-CoA N-acyltransferases (Nat)"/>
    <property type="match status" value="1"/>
</dbReference>
<protein>
    <recommendedName>
        <fullName evidence="2">Glycylpeptide N-tetradecanoyltransferase</fullName>
    </recommendedName>
</protein>
<dbReference type="InterPro" id="IPR016181">
    <property type="entry name" value="Acyl_CoA_acyltransferase"/>
</dbReference>
<organism evidence="1">
    <name type="scientific">viral metagenome</name>
    <dbReference type="NCBI Taxonomy" id="1070528"/>
    <lineage>
        <taxon>unclassified sequences</taxon>
        <taxon>metagenomes</taxon>
        <taxon>organismal metagenomes</taxon>
    </lineage>
</organism>
<proteinExistence type="predicted"/>
<accession>A0A6C0BVV4</accession>
<dbReference type="AlphaFoldDB" id="A0A6C0BVV4"/>
<evidence type="ECO:0008006" key="2">
    <source>
        <dbReference type="Google" id="ProtNLM"/>
    </source>
</evidence>
<dbReference type="Gene3D" id="3.40.630.170">
    <property type="match status" value="1"/>
</dbReference>